<evidence type="ECO:0000256" key="3">
    <source>
        <dbReference type="ARBA" id="ARBA00022989"/>
    </source>
</evidence>
<reference evidence="7" key="1">
    <citation type="submission" date="2020-07" db="EMBL/GenBank/DDBJ databases">
        <title>Multicomponent nature underlies the extraordinary mechanical properties of spider dragline silk.</title>
        <authorList>
            <person name="Kono N."/>
            <person name="Nakamura H."/>
            <person name="Mori M."/>
            <person name="Yoshida Y."/>
            <person name="Ohtoshi R."/>
            <person name="Malay A.D."/>
            <person name="Moran D.A.P."/>
            <person name="Tomita M."/>
            <person name="Numata K."/>
            <person name="Arakawa K."/>
        </authorList>
    </citation>
    <scope>NUCLEOTIDE SEQUENCE</scope>
</reference>
<feature type="transmembrane region" description="Helical" evidence="5">
    <location>
        <begin position="439"/>
        <end position="459"/>
    </location>
</feature>
<keyword evidence="3 5" id="KW-1133">Transmembrane helix</keyword>
<feature type="transmembrane region" description="Helical" evidence="5">
    <location>
        <begin position="375"/>
        <end position="393"/>
    </location>
</feature>
<dbReference type="PANTHER" id="PTHR10924">
    <property type="entry name" value="MAJOR FACILITATOR SUPERFAMILY PROTEIN-RELATED"/>
    <property type="match status" value="1"/>
</dbReference>
<feature type="transmembrane region" description="Helical" evidence="5">
    <location>
        <begin position="399"/>
        <end position="419"/>
    </location>
</feature>
<dbReference type="SUPFAM" id="SSF103473">
    <property type="entry name" value="MFS general substrate transporter"/>
    <property type="match status" value="1"/>
</dbReference>
<dbReference type="InterPro" id="IPR020846">
    <property type="entry name" value="MFS_dom"/>
</dbReference>
<proteinExistence type="predicted"/>
<feature type="transmembrane region" description="Helical" evidence="5">
    <location>
        <begin position="183"/>
        <end position="204"/>
    </location>
</feature>
<protein>
    <submittedName>
        <fullName evidence="7">Feline leukemia virus subgroup C receptor-related protein 1</fullName>
    </submittedName>
</protein>
<evidence type="ECO:0000256" key="2">
    <source>
        <dbReference type="ARBA" id="ARBA00022692"/>
    </source>
</evidence>
<feature type="transmembrane region" description="Helical" evidence="5">
    <location>
        <begin position="344"/>
        <end position="366"/>
    </location>
</feature>
<dbReference type="Gene3D" id="1.20.1250.20">
    <property type="entry name" value="MFS general substrate transporter like domains"/>
    <property type="match status" value="1"/>
</dbReference>
<dbReference type="GO" id="GO:0020037">
    <property type="term" value="F:heme binding"/>
    <property type="evidence" value="ECO:0007669"/>
    <property type="project" value="TreeGrafter"/>
</dbReference>
<accession>A0A8X6HMF8</accession>
<dbReference type="InterPro" id="IPR036259">
    <property type="entry name" value="MFS_trans_sf"/>
</dbReference>
<keyword evidence="2 5" id="KW-0812">Transmembrane</keyword>
<organism evidence="7 8">
    <name type="scientific">Trichonephila clavata</name>
    <name type="common">Joro spider</name>
    <name type="synonym">Nephila clavata</name>
    <dbReference type="NCBI Taxonomy" id="2740835"/>
    <lineage>
        <taxon>Eukaryota</taxon>
        <taxon>Metazoa</taxon>
        <taxon>Ecdysozoa</taxon>
        <taxon>Arthropoda</taxon>
        <taxon>Chelicerata</taxon>
        <taxon>Arachnida</taxon>
        <taxon>Araneae</taxon>
        <taxon>Araneomorphae</taxon>
        <taxon>Entelegynae</taxon>
        <taxon>Araneoidea</taxon>
        <taxon>Nephilidae</taxon>
        <taxon>Trichonephila</taxon>
    </lineage>
</organism>
<name>A0A8X6HMF8_TRICU</name>
<dbReference type="PANTHER" id="PTHR10924:SF4">
    <property type="entry name" value="GH15861P"/>
    <property type="match status" value="1"/>
</dbReference>
<evidence type="ECO:0000259" key="6">
    <source>
        <dbReference type="PROSITE" id="PS50850"/>
    </source>
</evidence>
<feature type="transmembrane region" description="Helical" evidence="5">
    <location>
        <begin position="465"/>
        <end position="485"/>
    </location>
</feature>
<dbReference type="InterPro" id="IPR011701">
    <property type="entry name" value="MFS"/>
</dbReference>
<evidence type="ECO:0000256" key="1">
    <source>
        <dbReference type="ARBA" id="ARBA00004141"/>
    </source>
</evidence>
<keyword evidence="7" id="KW-0675">Receptor</keyword>
<dbReference type="GO" id="GO:0016020">
    <property type="term" value="C:membrane"/>
    <property type="evidence" value="ECO:0007669"/>
    <property type="project" value="UniProtKB-SubCell"/>
</dbReference>
<evidence type="ECO:0000256" key="4">
    <source>
        <dbReference type="ARBA" id="ARBA00023136"/>
    </source>
</evidence>
<keyword evidence="4 5" id="KW-0472">Membrane</keyword>
<dbReference type="EMBL" id="BMAO01038439">
    <property type="protein sequence ID" value="GFR25010.1"/>
    <property type="molecule type" value="Genomic_DNA"/>
</dbReference>
<dbReference type="OrthoDB" id="6412155at2759"/>
<feature type="transmembrane region" description="Helical" evidence="5">
    <location>
        <begin position="121"/>
        <end position="143"/>
    </location>
</feature>
<dbReference type="AlphaFoldDB" id="A0A8X6HMF8"/>
<feature type="transmembrane region" description="Helical" evidence="5">
    <location>
        <begin position="302"/>
        <end position="324"/>
    </location>
</feature>
<dbReference type="PROSITE" id="PS50850">
    <property type="entry name" value="MFS"/>
    <property type="match status" value="1"/>
</dbReference>
<evidence type="ECO:0000313" key="7">
    <source>
        <dbReference type="EMBL" id="GFR25010.1"/>
    </source>
</evidence>
<dbReference type="GO" id="GO:0015232">
    <property type="term" value="F:heme transmembrane transporter activity"/>
    <property type="evidence" value="ECO:0007669"/>
    <property type="project" value="TreeGrafter"/>
</dbReference>
<feature type="transmembrane region" description="Helical" evidence="5">
    <location>
        <begin position="83"/>
        <end position="101"/>
    </location>
</feature>
<comment type="subcellular location">
    <subcellularLocation>
        <location evidence="1">Membrane</location>
        <topology evidence="1">Multi-pass membrane protein</topology>
    </subcellularLocation>
</comment>
<dbReference type="InterPro" id="IPR049680">
    <property type="entry name" value="FLVCR1-2_SLC49-like"/>
</dbReference>
<gene>
    <name evidence="7" type="primary">FLVCR1</name>
    <name evidence="7" type="ORF">TNCT_203181</name>
</gene>
<evidence type="ECO:0000256" key="5">
    <source>
        <dbReference type="SAM" id="Phobius"/>
    </source>
</evidence>
<feature type="transmembrane region" description="Helical" evidence="5">
    <location>
        <begin position="150"/>
        <end position="171"/>
    </location>
</feature>
<sequence>MEAYQKSGLKTGCFDVNYYNQNITTQPNQDILNSNVTGTKYTMNGNETCNSSASCNEKTVENGEKSLRKQSCAAEVRLFKRRFLILFLFAMCSMMNGFPQFQYTVVADIVSCYYHASLNDINWTCVVYMVVFLPLVFPVMYLMDKKGLKVTLVIGAVLNCLGSWVQCFSFSPDRYIVIMACQTIYAFGQVFVLSLPPFIAGVWFGAAEVGLACAMGVFGNQLGIALGFIIPPSIMTNDCTDKVDISYELSVIGYPMAAINTVILIVIFFFFQEKPNAFPSIAQATKNSSQTETDYGKSLKKLFCDVPFVLLLLGYGLLTGTYFAMSTIMNEMVLIHFPGEEVDAGWMGAIMVFAGMIGSIILGALLDKTHKFKSISLAMFILSFFLMVGYTFLIQLERIWIQFLFFTLLGFIMTGYLPAGFDFGAEITYPEPEAMSASLLNASTQIFSIILTNISSPLLQAYGDFFSNIFFCACLLVGIIVMACIKCELKRTNADKDPSIEKP</sequence>
<feature type="transmembrane region" description="Helical" evidence="5">
    <location>
        <begin position="251"/>
        <end position="271"/>
    </location>
</feature>
<comment type="caution">
    <text evidence="7">The sequence shown here is derived from an EMBL/GenBank/DDBJ whole genome shotgun (WGS) entry which is preliminary data.</text>
</comment>
<dbReference type="Pfam" id="PF07690">
    <property type="entry name" value="MFS_1"/>
    <property type="match status" value="1"/>
</dbReference>
<dbReference type="Proteomes" id="UP000887116">
    <property type="component" value="Unassembled WGS sequence"/>
</dbReference>
<evidence type="ECO:0000313" key="8">
    <source>
        <dbReference type="Proteomes" id="UP000887116"/>
    </source>
</evidence>
<feature type="domain" description="Major facilitator superfamily (MFS) profile" evidence="6">
    <location>
        <begin position="85"/>
        <end position="490"/>
    </location>
</feature>
<keyword evidence="8" id="KW-1185">Reference proteome</keyword>
<dbReference type="GO" id="GO:0097037">
    <property type="term" value="P:heme export"/>
    <property type="evidence" value="ECO:0007669"/>
    <property type="project" value="TreeGrafter"/>
</dbReference>
<feature type="transmembrane region" description="Helical" evidence="5">
    <location>
        <begin position="211"/>
        <end position="231"/>
    </location>
</feature>